<reference evidence="1" key="1">
    <citation type="submission" date="2020-09" db="EMBL/GenBank/DDBJ databases">
        <title>Genome-Enabled Discovery of Anthraquinone Biosynthesis in Senna tora.</title>
        <authorList>
            <person name="Kang S.-H."/>
            <person name="Pandey R.P."/>
            <person name="Lee C.-M."/>
            <person name="Sim J.-S."/>
            <person name="Jeong J.-T."/>
            <person name="Choi B.-S."/>
            <person name="Jung M."/>
            <person name="Ginzburg D."/>
            <person name="Zhao K."/>
            <person name="Won S.Y."/>
            <person name="Oh T.-J."/>
            <person name="Yu Y."/>
            <person name="Kim N.-H."/>
            <person name="Lee O.R."/>
            <person name="Lee T.-H."/>
            <person name="Bashyal P."/>
            <person name="Kim T.-S."/>
            <person name="Lee W.-H."/>
            <person name="Kawkins C."/>
            <person name="Kim C.-K."/>
            <person name="Kim J.S."/>
            <person name="Ahn B.O."/>
            <person name="Rhee S.Y."/>
            <person name="Sohng J.K."/>
        </authorList>
    </citation>
    <scope>NUCLEOTIDE SEQUENCE</scope>
    <source>
        <tissue evidence="1">Leaf</tissue>
    </source>
</reference>
<dbReference type="AlphaFoldDB" id="A0A834TKX2"/>
<name>A0A834TKX2_9FABA</name>
<dbReference type="GO" id="GO:0061908">
    <property type="term" value="C:phagophore"/>
    <property type="evidence" value="ECO:0007669"/>
    <property type="project" value="TreeGrafter"/>
</dbReference>
<proteinExistence type="predicted"/>
<dbReference type="InterPro" id="IPR053273">
    <property type="entry name" value="CST_Regulator"/>
</dbReference>
<comment type="caution">
    <text evidence="1">The sequence shown here is derived from an EMBL/GenBank/DDBJ whole genome shotgun (WGS) entry which is preliminary data.</text>
</comment>
<gene>
    <name evidence="1" type="ORF">G2W53_021075</name>
</gene>
<accession>A0A834TKX2</accession>
<dbReference type="EMBL" id="JAAIUW010000007">
    <property type="protein sequence ID" value="KAF7822931.1"/>
    <property type="molecule type" value="Genomic_DNA"/>
</dbReference>
<keyword evidence="2" id="KW-1185">Reference proteome</keyword>
<dbReference type="GO" id="GO:0005776">
    <property type="term" value="C:autophagosome"/>
    <property type="evidence" value="ECO:0007669"/>
    <property type="project" value="TreeGrafter"/>
</dbReference>
<organism evidence="1 2">
    <name type="scientific">Senna tora</name>
    <dbReference type="NCBI Taxonomy" id="362788"/>
    <lineage>
        <taxon>Eukaryota</taxon>
        <taxon>Viridiplantae</taxon>
        <taxon>Streptophyta</taxon>
        <taxon>Embryophyta</taxon>
        <taxon>Tracheophyta</taxon>
        <taxon>Spermatophyta</taxon>
        <taxon>Magnoliopsida</taxon>
        <taxon>eudicotyledons</taxon>
        <taxon>Gunneridae</taxon>
        <taxon>Pentapetalae</taxon>
        <taxon>rosids</taxon>
        <taxon>fabids</taxon>
        <taxon>Fabales</taxon>
        <taxon>Fabaceae</taxon>
        <taxon>Caesalpinioideae</taxon>
        <taxon>Cassia clade</taxon>
        <taxon>Senna</taxon>
    </lineage>
</organism>
<dbReference type="OrthoDB" id="778244at2759"/>
<evidence type="ECO:0000313" key="1">
    <source>
        <dbReference type="EMBL" id="KAF7822931.1"/>
    </source>
</evidence>
<dbReference type="PANTHER" id="PTHR34659">
    <property type="entry name" value="BNAA05G11610D PROTEIN"/>
    <property type="match status" value="1"/>
</dbReference>
<dbReference type="GO" id="GO:0006950">
    <property type="term" value="P:response to stress"/>
    <property type="evidence" value="ECO:0007669"/>
    <property type="project" value="TreeGrafter"/>
</dbReference>
<evidence type="ECO:0000313" key="2">
    <source>
        <dbReference type="Proteomes" id="UP000634136"/>
    </source>
</evidence>
<dbReference type="Proteomes" id="UP000634136">
    <property type="component" value="Unassembled WGS sequence"/>
</dbReference>
<dbReference type="PANTHER" id="PTHR34659:SF8">
    <property type="entry name" value="(RAPE) HYPOTHETICAL PROTEIN"/>
    <property type="match status" value="1"/>
</dbReference>
<sequence length="399" mass="44627">MITMELKGITWVGNVYQKFENMCLDAEEMIYEDTVKYLENQAQNVGESVKKFYADVMQDFLPPSSCYLDERLVSEMPIDQNTDVEVHKKSFLAHKERPSKAYGKQTSIDLRANRDVDNDVTCAASYDKRDSAVLLTSASGNSVKVNKFDSCVRQRVRNTNIISNVARTKGLIKVTSAETEISPTPSCEVKNENHEADTASNISSAEVKMSDMGSGCCNEGDNASDEQINEGDNSIAKQIPDLPIFDNSAEEEMNMRASSSSVLSGEPNGFSIERVIQSDDYSYNRAPLYHSGGCNFNIDSLTEKGHGTMLQDIGPKLQQSCVMVSRDELPLVPKARSNLKTHKKKIRNVFTLGKKSGRKQEYEQLAVWHEKSEKDNEDCMENKKKALLSSFSESEWVVL</sequence>
<protein>
    <submittedName>
        <fullName evidence="1">Uncharacterized protein</fullName>
    </submittedName>
</protein>